<dbReference type="FunFam" id="1.20.1720.10:FF:000012">
    <property type="entry name" value="MFS toxin efflux pump (AflT)"/>
    <property type="match status" value="1"/>
</dbReference>
<dbReference type="EMBL" id="KE145357">
    <property type="protein sequence ID" value="EPE33905.1"/>
    <property type="molecule type" value="Genomic_DNA"/>
</dbReference>
<dbReference type="PRINTS" id="PR01036">
    <property type="entry name" value="TCRTETB"/>
</dbReference>
<sequence length="614" mass="65705">MSQATPNQFPSTDSKPASTTTTTTSTTVMDSSRPKTPPSPTSASKDVKEPVVESSKEQVIQTEKDDAAQTLAEEDAEYPHGLKLALILGALCLAVFLVALDQTIISTAIPKITDQFRSVQDIGWYGSSYLLTTTALQPSFGKIYSIFNIKWTFMTAIAIFEIGSLVCATAPTSTALIVGRAVAGLGVGGLFSGAINILAFCLPLRKRPIAFGLIGGMWGIASVAGPLLGGVFTDKVSWRWCFYINLPIGAISIVLIFFLLEIKRINNPDNLTIKQRILQLDLIGASIIIPTIVMFLLALQWGGSTYPWKSAKVIGLFCGAGILFCIFVASQLKLGDKATLPPRLFKDRNVLCAFAFAFFFGSGFFVLIFYIAIYFQSVKGSTATQAGIQLLPLLIATVLSSIATGGLITAVGYYVPVQIVSMILFSIGSGLLTTFDLHTPLPKWFGYQVLAGSGIGVGFQASVLVVQTVLPLKDVPVATAMVSFFQSLGGALFIAVAQSLFQHGLTDNISRGAPELDPQIFLRSGATQIRSILAGLGAENRLEVVLQGYVDGLTHTFWISTACAIAALFVCFGLEWKNIKKGDGQGTGKKAKDEESGREESVKEESLKEKPIAA</sequence>
<dbReference type="SUPFAM" id="SSF103473">
    <property type="entry name" value="MFS general substrate transporter"/>
    <property type="match status" value="1"/>
</dbReference>
<feature type="transmembrane region" description="Helical" evidence="6">
    <location>
        <begin position="177"/>
        <end position="202"/>
    </location>
</feature>
<feature type="transmembrane region" description="Helical" evidence="6">
    <location>
        <begin position="280"/>
        <end position="301"/>
    </location>
</feature>
<dbReference type="KEGG" id="glz:GLAREA_06918"/>
<dbReference type="HOGENOM" id="CLU_000960_22_1_1"/>
<feature type="transmembrane region" description="Helical" evidence="6">
    <location>
        <begin position="556"/>
        <end position="574"/>
    </location>
</feature>
<feature type="transmembrane region" description="Helical" evidence="6">
    <location>
        <begin position="350"/>
        <end position="375"/>
    </location>
</feature>
<feature type="transmembrane region" description="Helical" evidence="6">
    <location>
        <begin position="151"/>
        <end position="171"/>
    </location>
</feature>
<dbReference type="OrthoDB" id="10021397at2759"/>
<evidence type="ECO:0000259" key="7">
    <source>
        <dbReference type="PROSITE" id="PS50850"/>
    </source>
</evidence>
<dbReference type="Gene3D" id="1.20.1250.20">
    <property type="entry name" value="MFS general substrate transporter like domains"/>
    <property type="match status" value="1"/>
</dbReference>
<keyword evidence="3 6" id="KW-1133">Transmembrane helix</keyword>
<dbReference type="Pfam" id="PF07690">
    <property type="entry name" value="MFS_1"/>
    <property type="match status" value="1"/>
</dbReference>
<evidence type="ECO:0000256" key="5">
    <source>
        <dbReference type="SAM" id="MobiDB-lite"/>
    </source>
</evidence>
<dbReference type="PANTHER" id="PTHR23501">
    <property type="entry name" value="MAJOR FACILITATOR SUPERFAMILY"/>
    <property type="match status" value="1"/>
</dbReference>
<dbReference type="OMA" id="IPGWVWR"/>
<evidence type="ECO:0000313" key="8">
    <source>
        <dbReference type="EMBL" id="EPE33905.1"/>
    </source>
</evidence>
<evidence type="ECO:0000256" key="3">
    <source>
        <dbReference type="ARBA" id="ARBA00022989"/>
    </source>
</evidence>
<dbReference type="Proteomes" id="UP000016922">
    <property type="component" value="Unassembled WGS sequence"/>
</dbReference>
<proteinExistence type="predicted"/>
<dbReference type="Gene3D" id="1.20.1720.10">
    <property type="entry name" value="Multidrug resistance protein D"/>
    <property type="match status" value="1"/>
</dbReference>
<feature type="transmembrane region" description="Helical" evidence="6">
    <location>
        <begin position="478"/>
        <end position="501"/>
    </location>
</feature>
<dbReference type="PANTHER" id="PTHR23501:SF198">
    <property type="entry name" value="AZOLE RESISTANCE PROTEIN 1-RELATED"/>
    <property type="match status" value="1"/>
</dbReference>
<feature type="compositionally biased region" description="Basic and acidic residues" evidence="5">
    <location>
        <begin position="590"/>
        <end position="614"/>
    </location>
</feature>
<dbReference type="CDD" id="cd17502">
    <property type="entry name" value="MFS_Azr1_MDR_like"/>
    <property type="match status" value="1"/>
</dbReference>
<feature type="transmembrane region" description="Helical" evidence="6">
    <location>
        <begin position="240"/>
        <end position="260"/>
    </location>
</feature>
<comment type="subcellular location">
    <subcellularLocation>
        <location evidence="1">Membrane</location>
        <topology evidence="1">Multi-pass membrane protein</topology>
    </subcellularLocation>
</comment>
<dbReference type="RefSeq" id="XP_008079057.1">
    <property type="nucleotide sequence ID" value="XM_008080866.1"/>
</dbReference>
<protein>
    <submittedName>
        <fullName evidence="8">MFS general substrate transporter</fullName>
    </submittedName>
</protein>
<feature type="domain" description="Major facilitator superfamily (MFS) profile" evidence="7">
    <location>
        <begin position="87"/>
        <end position="579"/>
    </location>
</feature>
<gene>
    <name evidence="8" type="ORF">GLAREA_06918</name>
</gene>
<name>S3D833_GLAL2</name>
<evidence type="ECO:0000256" key="1">
    <source>
        <dbReference type="ARBA" id="ARBA00004141"/>
    </source>
</evidence>
<feature type="region of interest" description="Disordered" evidence="5">
    <location>
        <begin position="580"/>
        <end position="614"/>
    </location>
</feature>
<organism evidence="8 9">
    <name type="scientific">Glarea lozoyensis (strain ATCC 20868 / MF5171)</name>
    <dbReference type="NCBI Taxonomy" id="1116229"/>
    <lineage>
        <taxon>Eukaryota</taxon>
        <taxon>Fungi</taxon>
        <taxon>Dikarya</taxon>
        <taxon>Ascomycota</taxon>
        <taxon>Pezizomycotina</taxon>
        <taxon>Leotiomycetes</taxon>
        <taxon>Helotiales</taxon>
        <taxon>Helotiaceae</taxon>
        <taxon>Glarea</taxon>
    </lineage>
</organism>
<feature type="transmembrane region" description="Helical" evidence="6">
    <location>
        <begin position="387"/>
        <end position="408"/>
    </location>
</feature>
<feature type="transmembrane region" description="Helical" evidence="6">
    <location>
        <begin position="209"/>
        <end position="228"/>
    </location>
</feature>
<feature type="compositionally biased region" description="Basic and acidic residues" evidence="5">
    <location>
        <begin position="45"/>
        <end position="65"/>
    </location>
</feature>
<feature type="region of interest" description="Disordered" evidence="5">
    <location>
        <begin position="1"/>
        <end position="65"/>
    </location>
</feature>
<dbReference type="GO" id="GO:0022857">
    <property type="term" value="F:transmembrane transporter activity"/>
    <property type="evidence" value="ECO:0007669"/>
    <property type="project" value="InterPro"/>
</dbReference>
<dbReference type="AlphaFoldDB" id="S3D833"/>
<dbReference type="GeneID" id="19465971"/>
<keyword evidence="2 6" id="KW-0812">Transmembrane</keyword>
<evidence type="ECO:0000256" key="2">
    <source>
        <dbReference type="ARBA" id="ARBA00022692"/>
    </source>
</evidence>
<reference evidence="8 9" key="1">
    <citation type="journal article" date="2013" name="BMC Genomics">
        <title>Genomics-driven discovery of the pneumocandin biosynthetic gene cluster in the fungus Glarea lozoyensis.</title>
        <authorList>
            <person name="Chen L."/>
            <person name="Yue Q."/>
            <person name="Zhang X."/>
            <person name="Xiang M."/>
            <person name="Wang C."/>
            <person name="Li S."/>
            <person name="Che Y."/>
            <person name="Ortiz-Lopez F.J."/>
            <person name="Bills G.F."/>
            <person name="Liu X."/>
            <person name="An Z."/>
        </authorList>
    </citation>
    <scope>NUCLEOTIDE SEQUENCE [LARGE SCALE GENOMIC DNA]</scope>
    <source>
        <strain evidence="9">ATCC 20868 / MF5171</strain>
    </source>
</reference>
<evidence type="ECO:0000313" key="9">
    <source>
        <dbReference type="Proteomes" id="UP000016922"/>
    </source>
</evidence>
<keyword evidence="9" id="KW-1185">Reference proteome</keyword>
<dbReference type="PROSITE" id="PS50850">
    <property type="entry name" value="MFS"/>
    <property type="match status" value="1"/>
</dbReference>
<feature type="transmembrane region" description="Helical" evidence="6">
    <location>
        <begin position="81"/>
        <end position="100"/>
    </location>
</feature>
<feature type="transmembrane region" description="Helical" evidence="6">
    <location>
        <begin position="444"/>
        <end position="466"/>
    </location>
</feature>
<feature type="transmembrane region" description="Helical" evidence="6">
    <location>
        <begin position="413"/>
        <end position="432"/>
    </location>
</feature>
<dbReference type="InterPro" id="IPR020846">
    <property type="entry name" value="MFS_dom"/>
</dbReference>
<dbReference type="InterPro" id="IPR036259">
    <property type="entry name" value="MFS_trans_sf"/>
</dbReference>
<dbReference type="InterPro" id="IPR011701">
    <property type="entry name" value="MFS"/>
</dbReference>
<accession>S3D833</accession>
<feature type="transmembrane region" description="Helical" evidence="6">
    <location>
        <begin position="313"/>
        <end position="329"/>
    </location>
</feature>
<keyword evidence="4 6" id="KW-0472">Membrane</keyword>
<evidence type="ECO:0000256" key="6">
    <source>
        <dbReference type="SAM" id="Phobius"/>
    </source>
</evidence>
<dbReference type="FunFam" id="1.20.1250.20:FF:000196">
    <property type="entry name" value="MFS toxin efflux pump (AflT)"/>
    <property type="match status" value="1"/>
</dbReference>
<dbReference type="GO" id="GO:0005886">
    <property type="term" value="C:plasma membrane"/>
    <property type="evidence" value="ECO:0007669"/>
    <property type="project" value="TreeGrafter"/>
</dbReference>
<evidence type="ECO:0000256" key="4">
    <source>
        <dbReference type="ARBA" id="ARBA00023136"/>
    </source>
</evidence>
<dbReference type="eggNOG" id="KOG0254">
    <property type="taxonomic scope" value="Eukaryota"/>
</dbReference>
<feature type="compositionally biased region" description="Low complexity" evidence="5">
    <location>
        <begin position="18"/>
        <end position="27"/>
    </location>
</feature>
<feature type="compositionally biased region" description="Polar residues" evidence="5">
    <location>
        <begin position="1"/>
        <end position="17"/>
    </location>
</feature>